<proteinExistence type="predicted"/>
<accession>A0A397TYH8</accession>
<evidence type="ECO:0000313" key="1">
    <source>
        <dbReference type="EMBL" id="RIB03050.1"/>
    </source>
</evidence>
<gene>
    <name evidence="1" type="ORF">C2G38_2226178</name>
</gene>
<protein>
    <submittedName>
        <fullName evidence="1">Uncharacterized protein</fullName>
    </submittedName>
</protein>
<dbReference type="Proteomes" id="UP000266673">
    <property type="component" value="Unassembled WGS sequence"/>
</dbReference>
<evidence type="ECO:0000313" key="2">
    <source>
        <dbReference type="Proteomes" id="UP000266673"/>
    </source>
</evidence>
<dbReference type="EMBL" id="QKWP01002520">
    <property type="protein sequence ID" value="RIB03050.1"/>
    <property type="molecule type" value="Genomic_DNA"/>
</dbReference>
<name>A0A397TYH8_9GLOM</name>
<keyword evidence="2" id="KW-1185">Reference proteome</keyword>
<sequence length="109" mass="12878">MGQLGVKYMILRKQHKDGRPCIPTYKMEPKALTISSNLLDILNETLEYGEYTNFNQYNTSYECLTLGVEHVIFRKLYKNNKDVDDCIKEFQLKATNYEDVIEWIFLLVD</sequence>
<organism evidence="1 2">
    <name type="scientific">Gigaspora rosea</name>
    <dbReference type="NCBI Taxonomy" id="44941"/>
    <lineage>
        <taxon>Eukaryota</taxon>
        <taxon>Fungi</taxon>
        <taxon>Fungi incertae sedis</taxon>
        <taxon>Mucoromycota</taxon>
        <taxon>Glomeromycotina</taxon>
        <taxon>Glomeromycetes</taxon>
        <taxon>Diversisporales</taxon>
        <taxon>Gigasporaceae</taxon>
        <taxon>Gigaspora</taxon>
    </lineage>
</organism>
<reference evidence="1 2" key="1">
    <citation type="submission" date="2018-06" db="EMBL/GenBank/DDBJ databases">
        <title>Comparative genomics reveals the genomic features of Rhizophagus irregularis, R. cerebriforme, R. diaphanum and Gigaspora rosea, and their symbiotic lifestyle signature.</title>
        <authorList>
            <person name="Morin E."/>
            <person name="San Clemente H."/>
            <person name="Chen E.C.H."/>
            <person name="De La Providencia I."/>
            <person name="Hainaut M."/>
            <person name="Kuo A."/>
            <person name="Kohler A."/>
            <person name="Murat C."/>
            <person name="Tang N."/>
            <person name="Roy S."/>
            <person name="Loubradou J."/>
            <person name="Henrissat B."/>
            <person name="Grigoriev I.V."/>
            <person name="Corradi N."/>
            <person name="Roux C."/>
            <person name="Martin F.M."/>
        </authorList>
    </citation>
    <scope>NUCLEOTIDE SEQUENCE [LARGE SCALE GENOMIC DNA]</scope>
    <source>
        <strain evidence="1 2">DAOM 194757</strain>
    </source>
</reference>
<dbReference type="AlphaFoldDB" id="A0A397TYH8"/>
<comment type="caution">
    <text evidence="1">The sequence shown here is derived from an EMBL/GenBank/DDBJ whole genome shotgun (WGS) entry which is preliminary data.</text>
</comment>